<dbReference type="InterPro" id="IPR020541">
    <property type="entry name" value="Chorismate_synthase_CS"/>
</dbReference>
<dbReference type="UniPathway" id="UPA00053">
    <property type="reaction ID" value="UER00090"/>
</dbReference>
<keyword evidence="2" id="KW-1185">Reference proteome</keyword>
<dbReference type="PROSITE" id="PS00789">
    <property type="entry name" value="CHORISMATE_SYNTHASE_3"/>
    <property type="match status" value="1"/>
</dbReference>
<dbReference type="GO" id="GO:0004107">
    <property type="term" value="F:chorismate synthase activity"/>
    <property type="evidence" value="ECO:0007669"/>
    <property type="project" value="InterPro"/>
</dbReference>
<dbReference type="SUPFAM" id="SSF103263">
    <property type="entry name" value="Chorismate synthase, AroC"/>
    <property type="match status" value="1"/>
</dbReference>
<dbReference type="AlphaFoldDB" id="A0A8J6J6F2"/>
<evidence type="ECO:0000313" key="2">
    <source>
        <dbReference type="Proteomes" id="UP000661435"/>
    </source>
</evidence>
<reference evidence="1" key="1">
    <citation type="submission" date="2020-08" db="EMBL/GenBank/DDBJ databases">
        <title>Genome public.</title>
        <authorList>
            <person name="Liu C."/>
            <person name="Sun Q."/>
        </authorList>
    </citation>
    <scope>NUCLEOTIDE SEQUENCE</scope>
    <source>
        <strain evidence="1">NSJ-51</strain>
    </source>
</reference>
<evidence type="ECO:0000313" key="1">
    <source>
        <dbReference type="EMBL" id="MBC5733631.1"/>
    </source>
</evidence>
<dbReference type="InterPro" id="IPR035904">
    <property type="entry name" value="Chorismate_synth_AroC_sf"/>
</dbReference>
<accession>A0A8J6J6F2</accession>
<dbReference type="Gene3D" id="3.60.150.10">
    <property type="entry name" value="Chorismate synthase AroC"/>
    <property type="match status" value="1"/>
</dbReference>
<dbReference type="Proteomes" id="UP000661435">
    <property type="component" value="Unassembled WGS sequence"/>
</dbReference>
<gene>
    <name evidence="1" type="ORF">H8S57_07795</name>
</gene>
<comment type="caution">
    <text evidence="1">The sequence shown here is derived from an EMBL/GenBank/DDBJ whole genome shotgun (WGS) entry which is preliminary data.</text>
</comment>
<sequence length="84" mass="8860">MRCWGSGRDGLHAQASRRVSGVQAFWQGQNLAAGGIHSRRGCKRIGDPRNACVSWARHDPCIVPRAVPVIEAAAALAACAVLGL</sequence>
<dbReference type="GO" id="GO:0009073">
    <property type="term" value="P:aromatic amino acid family biosynthetic process"/>
    <property type="evidence" value="ECO:0007669"/>
    <property type="project" value="InterPro"/>
</dbReference>
<proteinExistence type="predicted"/>
<dbReference type="GO" id="GO:0009423">
    <property type="term" value="P:chorismate biosynthetic process"/>
    <property type="evidence" value="ECO:0007669"/>
    <property type="project" value="UniProtKB-UniPathway"/>
</dbReference>
<organism evidence="1 2">
    <name type="scientific">Lawsonibacter hominis</name>
    <dbReference type="NCBI Taxonomy" id="2763053"/>
    <lineage>
        <taxon>Bacteria</taxon>
        <taxon>Bacillati</taxon>
        <taxon>Bacillota</taxon>
        <taxon>Clostridia</taxon>
        <taxon>Eubacteriales</taxon>
        <taxon>Oscillospiraceae</taxon>
        <taxon>Lawsonibacter</taxon>
    </lineage>
</organism>
<name>A0A8J6J6F2_9FIRM</name>
<protein>
    <submittedName>
        <fullName evidence="1">Chorismate synthase</fullName>
    </submittedName>
</protein>
<dbReference type="EMBL" id="JACOPP010000008">
    <property type="protein sequence ID" value="MBC5733631.1"/>
    <property type="molecule type" value="Genomic_DNA"/>
</dbReference>